<dbReference type="eggNOG" id="COG2256">
    <property type="taxonomic scope" value="Bacteria"/>
</dbReference>
<dbReference type="GO" id="GO:0000731">
    <property type="term" value="P:DNA synthesis involved in DNA repair"/>
    <property type="evidence" value="ECO:0007669"/>
    <property type="project" value="TreeGrafter"/>
</dbReference>
<dbReference type="InterPro" id="IPR051314">
    <property type="entry name" value="AAA_ATPase_RarA/MGS1/WRNIP1"/>
</dbReference>
<dbReference type="GO" id="GO:0005524">
    <property type="term" value="F:ATP binding"/>
    <property type="evidence" value="ECO:0007669"/>
    <property type="project" value="UniProtKB-KW"/>
</dbReference>
<reference evidence="5 6" key="1">
    <citation type="journal article" date="2014" name="Genome Announc.">
        <title>Complete Genome Sequence of Amino Acid-Utilizing Eubacterium acidaminophilum al-2 (DSM 3953).</title>
        <authorList>
            <person name="Poehlein A."/>
            <person name="Andreesen J.R."/>
            <person name="Daniel R."/>
        </authorList>
    </citation>
    <scope>NUCLEOTIDE SEQUENCE [LARGE SCALE GENOMIC DNA]</scope>
    <source>
        <strain evidence="5 6">DSM 3953</strain>
    </source>
</reference>
<comment type="similarity">
    <text evidence="1">Belongs to the AAA ATPase family. RarA/MGS1/WRNIP1 subfamily.</text>
</comment>
<dbReference type="CDD" id="cd00009">
    <property type="entry name" value="AAA"/>
    <property type="match status" value="1"/>
</dbReference>
<gene>
    <name evidence="5" type="primary">yrvN</name>
    <name evidence="5" type="ORF">EAL2_c12460</name>
</gene>
<dbReference type="Pfam" id="PF16193">
    <property type="entry name" value="AAA_assoc_2"/>
    <property type="match status" value="1"/>
</dbReference>
<dbReference type="GO" id="GO:0008047">
    <property type="term" value="F:enzyme activator activity"/>
    <property type="evidence" value="ECO:0007669"/>
    <property type="project" value="TreeGrafter"/>
</dbReference>
<dbReference type="EMBL" id="CP007452">
    <property type="protein sequence ID" value="AHM56541.1"/>
    <property type="molecule type" value="Genomic_DNA"/>
</dbReference>
<name>W8U6I9_PEPAC</name>
<protein>
    <submittedName>
        <fullName evidence="5">AAA domain-containing protein YrvN</fullName>
    </submittedName>
</protein>
<evidence type="ECO:0000313" key="5">
    <source>
        <dbReference type="EMBL" id="AHM56541.1"/>
    </source>
</evidence>
<evidence type="ECO:0000259" key="4">
    <source>
        <dbReference type="SMART" id="SM00382"/>
    </source>
</evidence>
<dbReference type="Pfam" id="PF05496">
    <property type="entry name" value="RuvB_N"/>
    <property type="match status" value="1"/>
</dbReference>
<proteinExistence type="inferred from homology"/>
<dbReference type="InterPro" id="IPR008824">
    <property type="entry name" value="RuvB-like_N"/>
</dbReference>
<dbReference type="GO" id="GO:0006261">
    <property type="term" value="P:DNA-templated DNA replication"/>
    <property type="evidence" value="ECO:0007669"/>
    <property type="project" value="TreeGrafter"/>
</dbReference>
<accession>W8U6I9</accession>
<dbReference type="CDD" id="cd18139">
    <property type="entry name" value="HLD_clamp_RarA"/>
    <property type="match status" value="1"/>
</dbReference>
<evidence type="ECO:0000256" key="1">
    <source>
        <dbReference type="ARBA" id="ARBA00008959"/>
    </source>
</evidence>
<dbReference type="Proteomes" id="UP000019591">
    <property type="component" value="Chromosome"/>
</dbReference>
<dbReference type="RefSeq" id="WP_025435534.1">
    <property type="nucleotide sequence ID" value="NZ_CP007452.1"/>
</dbReference>
<dbReference type="Gene3D" id="3.40.50.300">
    <property type="entry name" value="P-loop containing nucleotide triphosphate hydrolases"/>
    <property type="match status" value="1"/>
</dbReference>
<dbReference type="GO" id="GO:0003677">
    <property type="term" value="F:DNA binding"/>
    <property type="evidence" value="ECO:0007669"/>
    <property type="project" value="InterPro"/>
</dbReference>
<dbReference type="AlphaFoldDB" id="W8U6I9"/>
<dbReference type="HOGENOM" id="CLU_017985_1_2_9"/>
<sequence>MKPLAERMRPQSLEEFIGQNHIIGEGKILRKLIMSKNIMNMIFYGPPGTGKTTLANVIAGHTSKRFYKLNATVSSVSDIKEIISDTKGLLNAAGTLLYIDEIQNFNKKQQQVLLEFIETGEISLIASTTENPHHCVYKAILSRSSVFEFHPLGKAEIKTGLERAVGLLEQNDFEGYSIVYEDAALDVISDFCDGDMRKALNLLEIAVYSLEAGADMRMELGKEAVIECLSKKMVYSDSSGDYHYDLISAFQKSIRGSDANAALHYLAKLINAGDLQSISRRLLVIAAEDIGLAYPNAISIVKACTDSAAQLGFPEARIPLAQAVILLATLPKSNSVITAIDAALHEIDTKNTGQVPMHLRCNHYSGAESLGRGIGYKYPHDYEHGYVKQQYMPDEIAGSVYYIPGENKFEKGIREHQRRIRGENHE</sequence>
<dbReference type="SMART" id="SM00382">
    <property type="entry name" value="AAA"/>
    <property type="match status" value="1"/>
</dbReference>
<dbReference type="Gene3D" id="1.10.8.60">
    <property type="match status" value="1"/>
</dbReference>
<evidence type="ECO:0000256" key="2">
    <source>
        <dbReference type="ARBA" id="ARBA00022741"/>
    </source>
</evidence>
<dbReference type="GO" id="GO:0017116">
    <property type="term" value="F:single-stranded DNA helicase activity"/>
    <property type="evidence" value="ECO:0007669"/>
    <property type="project" value="TreeGrafter"/>
</dbReference>
<organism evidence="5 6">
    <name type="scientific">Peptoclostridium acidaminophilum DSM 3953</name>
    <dbReference type="NCBI Taxonomy" id="1286171"/>
    <lineage>
        <taxon>Bacteria</taxon>
        <taxon>Bacillati</taxon>
        <taxon>Bacillota</taxon>
        <taxon>Clostridia</taxon>
        <taxon>Peptostreptococcales</taxon>
        <taxon>Peptoclostridiaceae</taxon>
        <taxon>Peptoclostridium</taxon>
    </lineage>
</organism>
<dbReference type="GO" id="GO:0006310">
    <property type="term" value="P:DNA recombination"/>
    <property type="evidence" value="ECO:0007669"/>
    <property type="project" value="InterPro"/>
</dbReference>
<dbReference type="SUPFAM" id="SSF48019">
    <property type="entry name" value="post-AAA+ oligomerization domain-like"/>
    <property type="match status" value="1"/>
</dbReference>
<dbReference type="SUPFAM" id="SSF52540">
    <property type="entry name" value="P-loop containing nucleoside triphosphate hydrolases"/>
    <property type="match status" value="1"/>
</dbReference>
<feature type="domain" description="AAA+ ATPase" evidence="4">
    <location>
        <begin position="37"/>
        <end position="153"/>
    </location>
</feature>
<dbReference type="Gene3D" id="1.10.3710.10">
    <property type="entry name" value="DNA polymerase III clamp loader subunits, C-terminal domain"/>
    <property type="match status" value="1"/>
</dbReference>
<dbReference type="PANTHER" id="PTHR13779:SF7">
    <property type="entry name" value="ATPASE WRNIP1"/>
    <property type="match status" value="1"/>
</dbReference>
<dbReference type="InterPro" id="IPR027417">
    <property type="entry name" value="P-loop_NTPase"/>
</dbReference>
<dbReference type="PANTHER" id="PTHR13779">
    <property type="entry name" value="WERNER HELICASE-INTERACTING PROTEIN 1 FAMILY MEMBER"/>
    <property type="match status" value="1"/>
</dbReference>
<evidence type="ECO:0000256" key="3">
    <source>
        <dbReference type="ARBA" id="ARBA00022840"/>
    </source>
</evidence>
<dbReference type="FunFam" id="1.20.272.10:FF:000001">
    <property type="entry name" value="Putative AAA family ATPase"/>
    <property type="match status" value="1"/>
</dbReference>
<dbReference type="GO" id="GO:0009378">
    <property type="term" value="F:four-way junction helicase activity"/>
    <property type="evidence" value="ECO:0007669"/>
    <property type="project" value="InterPro"/>
</dbReference>
<dbReference type="FunFam" id="1.10.3710.10:FF:000003">
    <property type="entry name" value="ATPase, AAA family protein"/>
    <property type="match status" value="1"/>
</dbReference>
<dbReference type="InterPro" id="IPR032423">
    <property type="entry name" value="AAA_assoc_2"/>
</dbReference>
<dbReference type="Pfam" id="PF12002">
    <property type="entry name" value="MgsA_C"/>
    <property type="match status" value="1"/>
</dbReference>
<dbReference type="STRING" id="1286171.EAL2_c12460"/>
<evidence type="ECO:0000313" key="6">
    <source>
        <dbReference type="Proteomes" id="UP000019591"/>
    </source>
</evidence>
<dbReference type="InterPro" id="IPR021886">
    <property type="entry name" value="MgsA_C"/>
</dbReference>
<keyword evidence="2" id="KW-0547">Nucleotide-binding</keyword>
<keyword evidence="3" id="KW-0067">ATP-binding</keyword>
<keyword evidence="6" id="KW-1185">Reference proteome</keyword>
<dbReference type="InterPro" id="IPR008921">
    <property type="entry name" value="DNA_pol3_clamp-load_cplx_C"/>
</dbReference>
<dbReference type="Gene3D" id="1.20.272.10">
    <property type="match status" value="1"/>
</dbReference>
<dbReference type="KEGG" id="eac:EAL2_c12460"/>
<dbReference type="PATRIC" id="fig|1286171.3.peg.1195"/>
<dbReference type="InterPro" id="IPR003593">
    <property type="entry name" value="AAA+_ATPase"/>
</dbReference>